<evidence type="ECO:0000313" key="2">
    <source>
        <dbReference type="Proteomes" id="UP001065682"/>
    </source>
</evidence>
<organism evidence="1 2">
    <name type="scientific">Methanoculleus formosensis</name>
    <dbReference type="NCBI Taxonomy" id="2590886"/>
    <lineage>
        <taxon>Archaea</taxon>
        <taxon>Methanobacteriati</taxon>
        <taxon>Methanobacteriota</taxon>
        <taxon>Stenosarchaea group</taxon>
        <taxon>Methanomicrobia</taxon>
        <taxon>Methanomicrobiales</taxon>
        <taxon>Methanomicrobiaceae</taxon>
        <taxon>Methanoculleus</taxon>
    </lineage>
</organism>
<dbReference type="Proteomes" id="UP001065682">
    <property type="component" value="Unassembled WGS sequence"/>
</dbReference>
<reference evidence="1" key="1">
    <citation type="submission" date="2019-06" db="EMBL/GenBank/DDBJ databases">
        <title>Methanoculleus strain from Tamsui River, Taipei, Taiwan.</title>
        <authorList>
            <person name="You Y.-T."/>
            <person name="Chen S.-C."/>
            <person name="Lai S.-J."/>
            <person name="Lee Y.-C."/>
            <person name="Lai M.-C."/>
        </authorList>
    </citation>
    <scope>NUCLEOTIDE SEQUENCE</scope>
    <source>
        <strain evidence="1">Afa-1</strain>
    </source>
</reference>
<accession>A0A9E4ZKD2</accession>
<evidence type="ECO:0000313" key="1">
    <source>
        <dbReference type="EMBL" id="MCT8336759.1"/>
    </source>
</evidence>
<comment type="caution">
    <text evidence="1">The sequence shown here is derived from an EMBL/GenBank/DDBJ whole genome shotgun (WGS) entry which is preliminary data.</text>
</comment>
<protein>
    <submittedName>
        <fullName evidence="1">Uncharacterized protein</fullName>
    </submittedName>
</protein>
<dbReference type="RefSeq" id="WP_261596826.1">
    <property type="nucleotide sequence ID" value="NZ_VHLL01000002.1"/>
</dbReference>
<proteinExistence type="predicted"/>
<sequence length="95" mass="10326">MRTTALVLLLAVVVMATSAWMPAVSDATERVFETAEAFGEFIDGIAQIGGDLLSLARDVPEWLETWGEDLERLMDMAESGMSLVNRAVERVAPSP</sequence>
<name>A0A9E4ZKD2_9EURY</name>
<dbReference type="EMBL" id="VHLL01000002">
    <property type="protein sequence ID" value="MCT8336759.1"/>
    <property type="molecule type" value="Genomic_DNA"/>
</dbReference>
<keyword evidence="2" id="KW-1185">Reference proteome</keyword>
<gene>
    <name evidence="1" type="ORF">FKB36_04465</name>
</gene>
<dbReference type="AlphaFoldDB" id="A0A9E4ZKD2"/>